<comment type="caution">
    <text evidence="2">The sequence shown here is derived from an EMBL/GenBank/DDBJ whole genome shotgun (WGS) entry which is preliminary data.</text>
</comment>
<organism evidence="2 3">
    <name type="scientific">Splendidivirga corallicola</name>
    <dbReference type="NCBI Taxonomy" id="3051826"/>
    <lineage>
        <taxon>Bacteria</taxon>
        <taxon>Pseudomonadati</taxon>
        <taxon>Bacteroidota</taxon>
        <taxon>Cytophagia</taxon>
        <taxon>Cytophagales</taxon>
        <taxon>Splendidivirgaceae</taxon>
        <taxon>Splendidivirga</taxon>
    </lineage>
</organism>
<evidence type="ECO:0000313" key="2">
    <source>
        <dbReference type="EMBL" id="MDN5202471.1"/>
    </source>
</evidence>
<accession>A0ABT8KP27</accession>
<name>A0ABT8KP27_9BACT</name>
<keyword evidence="3" id="KW-1185">Reference proteome</keyword>
<gene>
    <name evidence="2" type="ORF">QQ008_13880</name>
</gene>
<dbReference type="InterPro" id="IPR036866">
    <property type="entry name" value="RibonucZ/Hydroxyglut_hydro"/>
</dbReference>
<evidence type="ECO:0000259" key="1">
    <source>
        <dbReference type="Pfam" id="PF00753"/>
    </source>
</evidence>
<dbReference type="Gene3D" id="3.60.15.10">
    <property type="entry name" value="Ribonuclease Z/Hydroxyacylglutathione hydrolase-like"/>
    <property type="match status" value="1"/>
</dbReference>
<feature type="domain" description="Metallo-beta-lactamase" evidence="1">
    <location>
        <begin position="29"/>
        <end position="97"/>
    </location>
</feature>
<protein>
    <submittedName>
        <fullName evidence="2">MBL fold metallo-hydrolase</fullName>
    </submittedName>
</protein>
<dbReference type="Proteomes" id="UP001172082">
    <property type="component" value="Unassembled WGS sequence"/>
</dbReference>
<dbReference type="RefSeq" id="WP_346752495.1">
    <property type="nucleotide sequence ID" value="NZ_JAUJEA010000004.1"/>
</dbReference>
<dbReference type="PANTHER" id="PTHR30619:SF1">
    <property type="entry name" value="RECOMBINATION PROTEIN 2"/>
    <property type="match status" value="1"/>
</dbReference>
<sequence>MRTLGLTLCYWFVTLLFTSAQNLEIHVINVGQGNCTFIKGPNGTTILFDGGKKTKGETEIVPYLDSLGYGSDNQLDYIIVSHKDADHFEGLIEVLEAGYDFRKAYDNGSRKRQYNYNITYKNLLKNTTARKRVTMKPGTEIDLGNGAKAVCVISGGKIIGKNPIWNLSENDKSLGLLIKYNDFEFFSAGDLGGGQNSLDNRCTHRKTGQADLETPLIKALQAQRLVDRDLGIEVLHVSHHGSESSTNHMFMNAMSPRVAVVSVGQNQSRSYQHPRVDIIERVLMAKSECITADPALVLQTDEGLKTYRTSTEGFTVGDILITVYSDSRYMISATGEIEGERSEILEAGLPITFAPDTK</sequence>
<dbReference type="Pfam" id="PF00753">
    <property type="entry name" value="Lactamase_B"/>
    <property type="match status" value="1"/>
</dbReference>
<dbReference type="InterPro" id="IPR052159">
    <property type="entry name" value="Competence_DNA_uptake"/>
</dbReference>
<dbReference type="InterPro" id="IPR001279">
    <property type="entry name" value="Metallo-B-lactamas"/>
</dbReference>
<dbReference type="PANTHER" id="PTHR30619">
    <property type="entry name" value="DNA INTERNALIZATION/COMPETENCE PROTEIN COMEC/REC2"/>
    <property type="match status" value="1"/>
</dbReference>
<dbReference type="SUPFAM" id="SSF56281">
    <property type="entry name" value="Metallo-hydrolase/oxidoreductase"/>
    <property type="match status" value="1"/>
</dbReference>
<dbReference type="EMBL" id="JAUJEA010000004">
    <property type="protein sequence ID" value="MDN5202471.1"/>
    <property type="molecule type" value="Genomic_DNA"/>
</dbReference>
<evidence type="ECO:0000313" key="3">
    <source>
        <dbReference type="Proteomes" id="UP001172082"/>
    </source>
</evidence>
<proteinExistence type="predicted"/>
<reference evidence="2" key="1">
    <citation type="submission" date="2023-06" db="EMBL/GenBank/DDBJ databases">
        <title>Genomic of Parafulvivirga corallium.</title>
        <authorList>
            <person name="Wang G."/>
        </authorList>
    </citation>
    <scope>NUCLEOTIDE SEQUENCE</scope>
    <source>
        <strain evidence="2">BMA10</strain>
    </source>
</reference>